<accession>A0A6J5KXI4</accession>
<evidence type="ECO:0000313" key="1">
    <source>
        <dbReference type="EMBL" id="CAB4125643.1"/>
    </source>
</evidence>
<reference evidence="1" key="1">
    <citation type="submission" date="2020-04" db="EMBL/GenBank/DDBJ databases">
        <authorList>
            <person name="Chiriac C."/>
            <person name="Salcher M."/>
            <person name="Ghai R."/>
            <person name="Kavagutti S V."/>
        </authorList>
    </citation>
    <scope>NUCLEOTIDE SEQUENCE</scope>
</reference>
<protein>
    <submittedName>
        <fullName evidence="1">Uncharacterized protein</fullName>
    </submittedName>
</protein>
<gene>
    <name evidence="1" type="ORF">UFOVP53_189</name>
</gene>
<organism evidence="1">
    <name type="scientific">uncultured Caudovirales phage</name>
    <dbReference type="NCBI Taxonomy" id="2100421"/>
    <lineage>
        <taxon>Viruses</taxon>
        <taxon>Duplodnaviria</taxon>
        <taxon>Heunggongvirae</taxon>
        <taxon>Uroviricota</taxon>
        <taxon>Caudoviricetes</taxon>
        <taxon>Peduoviridae</taxon>
        <taxon>Maltschvirus</taxon>
        <taxon>Maltschvirus maltsch</taxon>
    </lineage>
</organism>
<proteinExistence type="predicted"/>
<name>A0A6J5KXI4_9CAUD</name>
<dbReference type="EMBL" id="LR796189">
    <property type="protein sequence ID" value="CAB4125643.1"/>
    <property type="molecule type" value="Genomic_DNA"/>
</dbReference>
<sequence length="165" mass="18130">MKSQREATVNTILSVLEERGETFELGGSINVSDVLTAEDKKKVQTILAAGFNKGEIALSEDAKTKYVGNTSEMNKYVSGLINNWVRKFPDFNAGAKYEAKNPGSRQGTGDEQVREMKKLLTATSDEASKVLIQEAIDARLAEIKPVSKVTINVDALPDFLRHLVK</sequence>